<proteinExistence type="predicted"/>
<protein>
    <submittedName>
        <fullName evidence="3">Unannotated protein</fullName>
    </submittedName>
</protein>
<keyword evidence="1" id="KW-0812">Transmembrane</keyword>
<name>A0A6J6EM16_9ZZZZ</name>
<evidence type="ECO:0000256" key="1">
    <source>
        <dbReference type="SAM" id="Phobius"/>
    </source>
</evidence>
<keyword evidence="1" id="KW-1133">Transmembrane helix</keyword>
<dbReference type="InterPro" id="IPR014529">
    <property type="entry name" value="UCP026631"/>
</dbReference>
<dbReference type="Pfam" id="PF03703">
    <property type="entry name" value="bPH_2"/>
    <property type="match status" value="2"/>
</dbReference>
<reference evidence="3" key="1">
    <citation type="submission" date="2020-05" db="EMBL/GenBank/DDBJ databases">
        <authorList>
            <person name="Chiriac C."/>
            <person name="Salcher M."/>
            <person name="Ghai R."/>
            <person name="Kavagutti S V."/>
        </authorList>
    </citation>
    <scope>NUCLEOTIDE SEQUENCE</scope>
</reference>
<evidence type="ECO:0000313" key="3">
    <source>
        <dbReference type="EMBL" id="CAB4577571.1"/>
    </source>
</evidence>
<dbReference type="EMBL" id="CAEZTM010000059">
    <property type="protein sequence ID" value="CAB4577571.1"/>
    <property type="molecule type" value="Genomic_DNA"/>
</dbReference>
<feature type="transmembrane region" description="Helical" evidence="1">
    <location>
        <begin position="210"/>
        <end position="234"/>
    </location>
</feature>
<dbReference type="PANTHER" id="PTHR34473:SF2">
    <property type="entry name" value="UPF0699 TRANSMEMBRANE PROTEIN YDBT"/>
    <property type="match status" value="1"/>
</dbReference>
<feature type="transmembrane region" description="Helical" evidence="1">
    <location>
        <begin position="26"/>
        <end position="45"/>
    </location>
</feature>
<keyword evidence="1" id="KW-0472">Membrane</keyword>
<dbReference type="AlphaFoldDB" id="A0A6J6EM16"/>
<feature type="transmembrane region" description="Helical" evidence="1">
    <location>
        <begin position="240"/>
        <end position="258"/>
    </location>
</feature>
<gene>
    <name evidence="3" type="ORF">UFOPK1684_01148</name>
</gene>
<feature type="transmembrane region" description="Helical" evidence="1">
    <location>
        <begin position="78"/>
        <end position="97"/>
    </location>
</feature>
<feature type="domain" description="YdbS-like PH" evidence="2">
    <location>
        <begin position="409"/>
        <end position="467"/>
    </location>
</feature>
<dbReference type="PIRSF" id="PIRSF026631">
    <property type="entry name" value="UCP026631"/>
    <property type="match status" value="1"/>
</dbReference>
<evidence type="ECO:0000259" key="2">
    <source>
        <dbReference type="Pfam" id="PF03703"/>
    </source>
</evidence>
<dbReference type="PANTHER" id="PTHR34473">
    <property type="entry name" value="UPF0699 TRANSMEMBRANE PROTEIN YDBS"/>
    <property type="match status" value="1"/>
</dbReference>
<dbReference type="InterPro" id="IPR005182">
    <property type="entry name" value="YdbS-like_PH"/>
</dbReference>
<sequence length="501" mass="54664">MPTPTLRHAAWLRDGRWYRLHPLTPVLQGGLAIAGIVGFLIAASWEAVLFRLLLEVAEVDPEETAEADSLVRLLEWAVSFWGVVITLAILGIGVIWLQWRLHMVRMSQDAIEVKKGVLFRSSRRIRLDRVNAVGVRRPLIPRLLGLAKLDIQAAGTDASLVLAYLPKATAEQVRREIMEPSSAEPADEAAGVAADASTVTREVEVPLFRYLASLVVSVETIIFAGGILAASIASGRSGELAAWLSVVVVLIVYVAYLADRFFRVGSFVVDTVDYDIRVSLGLLATSVESIPPGRIHALQLSQPWPWRVLGWWRLEANLASTPGAQVSKAPSHTVLLPVATLPEVMRVVAKCIPTLAGDQARDVLVSGLQSTHAQWVSDNPGLKASIGSPKRARYRIPLSYRVNGGALLSDVVLLRRGAWIRRLSIMPVARIQSSSISVGPWHKALGLGLFALQGVEGPVSTRLPALDRVALEDWWLEVQRGIIKAIAKPQSPQRRALKRGT</sequence>
<organism evidence="3">
    <name type="scientific">freshwater metagenome</name>
    <dbReference type="NCBI Taxonomy" id="449393"/>
    <lineage>
        <taxon>unclassified sequences</taxon>
        <taxon>metagenomes</taxon>
        <taxon>ecological metagenomes</taxon>
    </lineage>
</organism>
<feature type="domain" description="YdbS-like PH" evidence="2">
    <location>
        <begin position="104"/>
        <end position="177"/>
    </location>
</feature>
<accession>A0A6J6EM16</accession>